<evidence type="ECO:0000256" key="5">
    <source>
        <dbReference type="ARBA" id="ARBA00022726"/>
    </source>
</evidence>
<evidence type="ECO:0000259" key="11">
    <source>
        <dbReference type="Pfam" id="PF00294"/>
    </source>
</evidence>
<comment type="caution">
    <text evidence="12">The sequence shown here is derived from an EMBL/GenBank/DDBJ whole genome shotgun (WGS) entry which is preliminary data.</text>
</comment>
<feature type="active site" description="Proton acceptor" evidence="9">
    <location>
        <position position="316"/>
    </location>
</feature>
<dbReference type="GO" id="GO:0006166">
    <property type="term" value="P:purine ribonucleoside salvage"/>
    <property type="evidence" value="ECO:0007669"/>
    <property type="project" value="UniProtKB-KW"/>
</dbReference>
<evidence type="ECO:0000256" key="9">
    <source>
        <dbReference type="PIRSR" id="PIRSR601805-1"/>
    </source>
</evidence>
<evidence type="ECO:0000256" key="10">
    <source>
        <dbReference type="RuleBase" id="RU368116"/>
    </source>
</evidence>
<dbReference type="PANTHER" id="PTHR45769:SF3">
    <property type="entry name" value="ADENOSINE KINASE"/>
    <property type="match status" value="1"/>
</dbReference>
<name>A0AAV4T6Q0_9ARAC</name>
<keyword evidence="10" id="KW-0539">Nucleus</keyword>
<comment type="similarity">
    <text evidence="2 10">Belongs to the carbohydrate kinase PfkB family.</text>
</comment>
<dbReference type="Proteomes" id="UP001054837">
    <property type="component" value="Unassembled WGS sequence"/>
</dbReference>
<comment type="catalytic activity">
    <reaction evidence="10">
        <text>adenosine + ATP = AMP + ADP + H(+)</text>
        <dbReference type="Rhea" id="RHEA:20824"/>
        <dbReference type="ChEBI" id="CHEBI:15378"/>
        <dbReference type="ChEBI" id="CHEBI:16335"/>
        <dbReference type="ChEBI" id="CHEBI:30616"/>
        <dbReference type="ChEBI" id="CHEBI:456215"/>
        <dbReference type="ChEBI" id="CHEBI:456216"/>
        <dbReference type="EC" id="2.7.1.20"/>
    </reaction>
</comment>
<reference evidence="12 13" key="1">
    <citation type="submission" date="2021-06" db="EMBL/GenBank/DDBJ databases">
        <title>Caerostris darwini draft genome.</title>
        <authorList>
            <person name="Kono N."/>
            <person name="Arakawa K."/>
        </authorList>
    </citation>
    <scope>NUCLEOTIDE SEQUENCE [LARGE SCALE GENOMIC DNA]</scope>
</reference>
<dbReference type="GO" id="GO:0005634">
    <property type="term" value="C:nucleus"/>
    <property type="evidence" value="ECO:0007669"/>
    <property type="project" value="UniProtKB-SubCell"/>
</dbReference>
<dbReference type="GO" id="GO:0005829">
    <property type="term" value="C:cytosol"/>
    <property type="evidence" value="ECO:0007669"/>
    <property type="project" value="TreeGrafter"/>
</dbReference>
<keyword evidence="4 10" id="KW-0808">Transferase</keyword>
<evidence type="ECO:0000256" key="6">
    <source>
        <dbReference type="ARBA" id="ARBA00022741"/>
    </source>
</evidence>
<protein>
    <recommendedName>
        <fullName evidence="3 10">Adenosine kinase</fullName>
        <shortName evidence="10">AK</shortName>
        <ecNumber evidence="3 10">2.7.1.20</ecNumber>
    </recommendedName>
    <alternativeName>
        <fullName evidence="10">Adenosine 5'-phosphotransferase</fullName>
    </alternativeName>
</protein>
<organism evidence="12 13">
    <name type="scientific">Caerostris darwini</name>
    <dbReference type="NCBI Taxonomy" id="1538125"/>
    <lineage>
        <taxon>Eukaryota</taxon>
        <taxon>Metazoa</taxon>
        <taxon>Ecdysozoa</taxon>
        <taxon>Arthropoda</taxon>
        <taxon>Chelicerata</taxon>
        <taxon>Arachnida</taxon>
        <taxon>Araneae</taxon>
        <taxon>Araneomorphae</taxon>
        <taxon>Entelegynae</taxon>
        <taxon>Araneoidea</taxon>
        <taxon>Araneidae</taxon>
        <taxon>Caerostris</taxon>
    </lineage>
</organism>
<dbReference type="EMBL" id="BPLQ01009116">
    <property type="protein sequence ID" value="GIY41815.1"/>
    <property type="molecule type" value="Genomic_DNA"/>
</dbReference>
<keyword evidence="5 10" id="KW-0660">Purine salvage</keyword>
<keyword evidence="6 10" id="KW-0547">Nucleotide-binding</keyword>
<feature type="domain" description="Carbohydrate kinase PfkB" evidence="11">
    <location>
        <begin position="49"/>
        <end position="353"/>
    </location>
</feature>
<gene>
    <name evidence="12" type="primary">ADK1</name>
    <name evidence="12" type="ORF">CDAR_8341</name>
</gene>
<dbReference type="AlphaFoldDB" id="A0AAV4T6Q0"/>
<evidence type="ECO:0000256" key="4">
    <source>
        <dbReference type="ARBA" id="ARBA00022679"/>
    </source>
</evidence>
<comment type="subunit">
    <text evidence="10">Monomer.</text>
</comment>
<evidence type="ECO:0000256" key="1">
    <source>
        <dbReference type="ARBA" id="ARBA00004801"/>
    </source>
</evidence>
<proteinExistence type="inferred from homology"/>
<dbReference type="InterPro" id="IPR029056">
    <property type="entry name" value="Ribokinase-like"/>
</dbReference>
<evidence type="ECO:0000256" key="8">
    <source>
        <dbReference type="ARBA" id="ARBA00022840"/>
    </source>
</evidence>
<dbReference type="InterPro" id="IPR011611">
    <property type="entry name" value="PfkB_dom"/>
</dbReference>
<comment type="cofactor">
    <cofactor evidence="10">
        <name>Mg(2+)</name>
        <dbReference type="ChEBI" id="CHEBI:18420"/>
    </cofactor>
    <text evidence="10">Binds 3 Mg(2+) ions per subunit.</text>
</comment>
<keyword evidence="10" id="KW-0460">Magnesium</keyword>
<keyword evidence="7 10" id="KW-0418">Kinase</keyword>
<accession>A0AAV4T6Q0</accession>
<evidence type="ECO:0000256" key="2">
    <source>
        <dbReference type="ARBA" id="ARBA00010688"/>
    </source>
</evidence>
<evidence type="ECO:0000313" key="13">
    <source>
        <dbReference type="Proteomes" id="UP001054837"/>
    </source>
</evidence>
<dbReference type="EC" id="2.7.1.20" evidence="3 10"/>
<evidence type="ECO:0000313" key="12">
    <source>
        <dbReference type="EMBL" id="GIY41815.1"/>
    </source>
</evidence>
<evidence type="ECO:0000256" key="7">
    <source>
        <dbReference type="ARBA" id="ARBA00022777"/>
    </source>
</evidence>
<comment type="function">
    <text evidence="10">ATP dependent phosphorylation of adenosine and other related nucleoside analogs to monophosphate derivatives.</text>
</comment>
<dbReference type="Gene3D" id="3.30.1110.10">
    <property type="match status" value="1"/>
</dbReference>
<sequence length="356" mass="38520">MSHGTLQNGATSNGTRIGQNATETVHLLFVGAPLLDISVKCDEETRRYYGLKSDDCILSRKEHDELFQQIFHNPESHLAAGGSAQNAARIAKWKLGPRGEVAFAGSTGCDDYETWMRSKLCADGVVPLYVKLPNDSTGLCACLLSEEGERSMIARQGAAALFLTEHLRTDLIRPYVGKSNCIFVEGYFIVHSPGVIFSFAEHRASSQIFSISLSAEYVCRSHCAALMKVIPKVDVLFGNEAEVRALAEAICKKDNLTVQECVKLIHCIQISEAVESRIFVVTRGSKPLIVAQGTEEHQTFTIDPVENVVDSVGCGDALAGAFLADYVTSRNISSAVKAGIEAATKILQVAGCDPPH</sequence>
<dbReference type="PANTHER" id="PTHR45769">
    <property type="entry name" value="ADENOSINE KINASE"/>
    <property type="match status" value="1"/>
</dbReference>
<dbReference type="Gene3D" id="3.40.1190.20">
    <property type="match status" value="1"/>
</dbReference>
<dbReference type="GO" id="GO:0004001">
    <property type="term" value="F:adenosine kinase activity"/>
    <property type="evidence" value="ECO:0007669"/>
    <property type="project" value="UniProtKB-UniRule"/>
</dbReference>
<comment type="subcellular location">
    <subcellularLocation>
        <location evidence="10">Nucleus</location>
    </subcellularLocation>
</comment>
<dbReference type="CDD" id="cd01168">
    <property type="entry name" value="adenosine_kinase"/>
    <property type="match status" value="1"/>
</dbReference>
<dbReference type="GO" id="GO:0006144">
    <property type="term" value="P:purine nucleobase metabolic process"/>
    <property type="evidence" value="ECO:0007669"/>
    <property type="project" value="TreeGrafter"/>
</dbReference>
<dbReference type="GO" id="GO:0005524">
    <property type="term" value="F:ATP binding"/>
    <property type="evidence" value="ECO:0007669"/>
    <property type="project" value="UniProtKB-UniRule"/>
</dbReference>
<dbReference type="Pfam" id="PF00294">
    <property type="entry name" value="PfkB"/>
    <property type="match status" value="1"/>
</dbReference>
<dbReference type="InterPro" id="IPR001805">
    <property type="entry name" value="Adenokinase"/>
</dbReference>
<dbReference type="GO" id="GO:0044209">
    <property type="term" value="P:AMP salvage"/>
    <property type="evidence" value="ECO:0007669"/>
    <property type="project" value="UniProtKB-UniRule"/>
</dbReference>
<dbReference type="PRINTS" id="PR00989">
    <property type="entry name" value="ADENOKINASE"/>
</dbReference>
<comment type="pathway">
    <text evidence="1 10">Purine metabolism; AMP biosynthesis via salvage pathway; AMP from adenosine: step 1/1.</text>
</comment>
<keyword evidence="8 10" id="KW-0067">ATP-binding</keyword>
<evidence type="ECO:0000256" key="3">
    <source>
        <dbReference type="ARBA" id="ARBA00012119"/>
    </source>
</evidence>
<keyword evidence="13" id="KW-1185">Reference proteome</keyword>
<dbReference type="SUPFAM" id="SSF53613">
    <property type="entry name" value="Ribokinase-like"/>
    <property type="match status" value="1"/>
</dbReference>